<dbReference type="InterPro" id="IPR052045">
    <property type="entry name" value="Sulfur_Carrier/Prot_Modifier"/>
</dbReference>
<gene>
    <name evidence="1" type="ORF">EDD72_101202</name>
</gene>
<dbReference type="AlphaFoldDB" id="A0A4R3KKW7"/>
<comment type="caution">
    <text evidence="1">The sequence shown here is derived from an EMBL/GenBank/DDBJ whole genome shotgun (WGS) entry which is preliminary data.</text>
</comment>
<dbReference type="Gene3D" id="3.10.20.30">
    <property type="match status" value="1"/>
</dbReference>
<dbReference type="NCBIfam" id="NF041918">
    <property type="entry name" value="SAMP1"/>
    <property type="match status" value="1"/>
</dbReference>
<evidence type="ECO:0000313" key="1">
    <source>
        <dbReference type="EMBL" id="TCS84533.1"/>
    </source>
</evidence>
<dbReference type="PANTHER" id="PTHR38031:SF1">
    <property type="entry name" value="SULFUR CARRIER PROTEIN CYSO"/>
    <property type="match status" value="1"/>
</dbReference>
<dbReference type="CDD" id="cd17505">
    <property type="entry name" value="Ubl_SAMP1_like"/>
    <property type="match status" value="1"/>
</dbReference>
<dbReference type="RefSeq" id="WP_132766761.1">
    <property type="nucleotide sequence ID" value="NZ_SMAB01000001.1"/>
</dbReference>
<dbReference type="EMBL" id="SMAB01000001">
    <property type="protein sequence ID" value="TCS84533.1"/>
    <property type="molecule type" value="Genomic_DNA"/>
</dbReference>
<accession>A0A4R3KKW7</accession>
<reference evidence="1 2" key="1">
    <citation type="submission" date="2019-03" db="EMBL/GenBank/DDBJ databases">
        <title>Genomic Encyclopedia of Type Strains, Phase IV (KMG-IV): sequencing the most valuable type-strain genomes for metagenomic binning, comparative biology and taxonomic classification.</title>
        <authorList>
            <person name="Goeker M."/>
        </authorList>
    </citation>
    <scope>NUCLEOTIDE SEQUENCE [LARGE SCALE GENOMIC DNA]</scope>
    <source>
        <strain evidence="1 2">DSM 23802</strain>
    </source>
</reference>
<organism evidence="1 2">
    <name type="scientific">Tepidibacillus fermentans</name>
    <dbReference type="NCBI Taxonomy" id="1281767"/>
    <lineage>
        <taxon>Bacteria</taxon>
        <taxon>Bacillati</taxon>
        <taxon>Bacillota</taxon>
        <taxon>Bacilli</taxon>
        <taxon>Bacillales</taxon>
        <taxon>Bacillaceae</taxon>
        <taxon>Tepidibacillus</taxon>
    </lineage>
</organism>
<proteinExistence type="predicted"/>
<dbReference type="InterPro" id="IPR054834">
    <property type="entry name" value="SAMP1_3"/>
</dbReference>
<evidence type="ECO:0000313" key="2">
    <source>
        <dbReference type="Proteomes" id="UP000295788"/>
    </source>
</evidence>
<dbReference type="InterPro" id="IPR003749">
    <property type="entry name" value="ThiS/MoaD-like"/>
</dbReference>
<dbReference type="InterPro" id="IPR010038">
    <property type="entry name" value="MoaD_arc-typ"/>
</dbReference>
<keyword evidence="2" id="KW-1185">Reference proteome</keyword>
<dbReference type="SUPFAM" id="SSF54285">
    <property type="entry name" value="MoaD/ThiS"/>
    <property type="match status" value="1"/>
</dbReference>
<protein>
    <submittedName>
        <fullName evidence="1">Molybdopterin synthase subunit MoaD</fullName>
    </submittedName>
</protein>
<dbReference type="InterPro" id="IPR016155">
    <property type="entry name" value="Mopterin_synth/thiamin_S_b"/>
</dbReference>
<sequence>MQIQLFATYRDLAKAKVVDVPVTESITVKQLLQALVNLVPDFQHELFIDETQSQLKPHVHLFVNGRNIIHLQGLETPISANDEIALIPPVGGG</sequence>
<dbReference type="NCBIfam" id="TIGR01687">
    <property type="entry name" value="moaD_arch"/>
    <property type="match status" value="1"/>
</dbReference>
<dbReference type="PANTHER" id="PTHR38031">
    <property type="entry name" value="SULFUR CARRIER PROTEIN SLR0821-RELATED"/>
    <property type="match status" value="1"/>
</dbReference>
<dbReference type="Proteomes" id="UP000295788">
    <property type="component" value="Unassembled WGS sequence"/>
</dbReference>
<dbReference type="OrthoDB" id="2112016at2"/>
<dbReference type="InterPro" id="IPR012675">
    <property type="entry name" value="Beta-grasp_dom_sf"/>
</dbReference>
<dbReference type="Pfam" id="PF02597">
    <property type="entry name" value="ThiS"/>
    <property type="match status" value="1"/>
</dbReference>
<name>A0A4R3KKW7_9BACI</name>